<dbReference type="EMBL" id="SLXO01000001">
    <property type="protein sequence ID" value="TCP38318.1"/>
    <property type="molecule type" value="Genomic_DNA"/>
</dbReference>
<dbReference type="InterPro" id="IPR022742">
    <property type="entry name" value="Hydrolase_4"/>
</dbReference>
<dbReference type="Pfam" id="PF02566">
    <property type="entry name" value="OsmC"/>
    <property type="match status" value="1"/>
</dbReference>
<dbReference type="Gene3D" id="3.30.300.20">
    <property type="match status" value="1"/>
</dbReference>
<dbReference type="PANTHER" id="PTHR39624:SF2">
    <property type="entry name" value="OSMC-LIKE PROTEIN"/>
    <property type="match status" value="1"/>
</dbReference>
<dbReference type="OrthoDB" id="9789573at2"/>
<dbReference type="PANTHER" id="PTHR39624">
    <property type="entry name" value="PROTEIN INVOLVED IN RIMO-MEDIATED BETA-METHYLTHIOLATION OF RIBOSOMAL PROTEIN S12 YCAO"/>
    <property type="match status" value="1"/>
</dbReference>
<dbReference type="Gene3D" id="3.40.50.1820">
    <property type="entry name" value="alpha/beta hydrolase"/>
    <property type="match status" value="1"/>
</dbReference>
<accession>A0A4R2PTH8</accession>
<dbReference type="Proteomes" id="UP000295399">
    <property type="component" value="Unassembled WGS sequence"/>
</dbReference>
<dbReference type="InterPro" id="IPR003718">
    <property type="entry name" value="OsmC/Ohr_fam"/>
</dbReference>
<keyword evidence="3" id="KW-1185">Reference proteome</keyword>
<evidence type="ECO:0000313" key="2">
    <source>
        <dbReference type="EMBL" id="TCP38318.1"/>
    </source>
</evidence>
<comment type="caution">
    <text evidence="2">The sequence shown here is derived from an EMBL/GenBank/DDBJ whole genome shotgun (WGS) entry which is preliminary data.</text>
</comment>
<dbReference type="InterPro" id="IPR015946">
    <property type="entry name" value="KH_dom-like_a/b"/>
</dbReference>
<dbReference type="InParanoid" id="A0A4R2PTH8"/>
<gene>
    <name evidence="2" type="ORF">EV659_101217</name>
</gene>
<organism evidence="2 3">
    <name type="scientific">Rhodothalassium salexigens DSM 2132</name>
    <dbReference type="NCBI Taxonomy" id="1188247"/>
    <lineage>
        <taxon>Bacteria</taxon>
        <taxon>Pseudomonadati</taxon>
        <taxon>Pseudomonadota</taxon>
        <taxon>Alphaproteobacteria</taxon>
        <taxon>Rhodothalassiales</taxon>
        <taxon>Rhodothalassiaceae</taxon>
        <taxon>Rhodothalassium</taxon>
    </lineage>
</organism>
<dbReference type="AlphaFoldDB" id="A0A4R2PTH8"/>
<evidence type="ECO:0000313" key="3">
    <source>
        <dbReference type="Proteomes" id="UP000295399"/>
    </source>
</evidence>
<dbReference type="SUPFAM" id="SSF53474">
    <property type="entry name" value="alpha/beta-Hydrolases"/>
    <property type="match status" value="1"/>
</dbReference>
<reference evidence="2 3" key="1">
    <citation type="submission" date="2019-03" db="EMBL/GenBank/DDBJ databases">
        <title>Genomic Encyclopedia of Type Strains, Phase IV (KMG-IV): sequencing the most valuable type-strain genomes for metagenomic binning, comparative biology and taxonomic classification.</title>
        <authorList>
            <person name="Goeker M."/>
        </authorList>
    </citation>
    <scope>NUCLEOTIDE SEQUENCE [LARGE SCALE GENOMIC DNA]</scope>
    <source>
        <strain evidence="2 3">DSM 2132</strain>
    </source>
</reference>
<dbReference type="RefSeq" id="WP_132706666.1">
    <property type="nucleotide sequence ID" value="NZ_JACIGF010000001.1"/>
</dbReference>
<feature type="domain" description="Serine aminopeptidase S33" evidence="1">
    <location>
        <begin position="26"/>
        <end position="138"/>
    </location>
</feature>
<dbReference type="Pfam" id="PF12146">
    <property type="entry name" value="Hydrolase_4"/>
    <property type="match status" value="1"/>
</dbReference>
<evidence type="ECO:0000259" key="1">
    <source>
        <dbReference type="Pfam" id="PF12146"/>
    </source>
</evidence>
<dbReference type="SUPFAM" id="SSF82784">
    <property type="entry name" value="OsmC-like"/>
    <property type="match status" value="1"/>
</dbReference>
<dbReference type="InterPro" id="IPR036102">
    <property type="entry name" value="OsmC/Ohrsf"/>
</dbReference>
<proteinExistence type="predicted"/>
<name>A0A4R2PTH8_RHOSA</name>
<sequence length="407" mass="43907">MRSQKITFPGSQGELAARLDLPVGKPRGYALFAHCFTCSKDIFAASRIAREMTAMGLAVLRFDFTGLGMSEGEFASTNFSSNVDDLLTAAAHMRETLAAPKILIGHSLGGAAVLAAAGDIPEVQAVATIAAPFDPAHVSHHFADKVAEIEQAGEAEVTLAGRPFRVRRQFLDDIRSQDQASRVANLKKPLAIFHSPIDNLVGIENASEIFRHAKHPKSFISLDKADHLLTRAEDAAYVARTLVAWAQAYVDGLDTPALAGPLQPSLDHVVVSEAAPGRLTQVVNAAGHRLLADEPEAMGGDNAGPSPYDLVLAGLGACTTLTVRMYAERKGWPLTRASVRLHHEKIHAQDCADCETRSGKVDLIRRQVALEGELSDDQRAKLMEIADKCPVHRTLHSEVKVETEEAR</sequence>
<protein>
    <submittedName>
        <fullName evidence="2">Putative redox protein</fullName>
    </submittedName>
</protein>
<dbReference type="InterPro" id="IPR029058">
    <property type="entry name" value="AB_hydrolase_fold"/>
</dbReference>